<evidence type="ECO:0000313" key="2">
    <source>
        <dbReference type="EMBL" id="CAI9099373.1"/>
    </source>
</evidence>
<protein>
    <submittedName>
        <fullName evidence="2">OLC1v1036181C1</fullName>
    </submittedName>
</protein>
<gene>
    <name evidence="2" type="ORF">OLC1_LOCUS9409</name>
</gene>
<keyword evidence="1" id="KW-1133">Transmembrane helix</keyword>
<dbReference type="Gene3D" id="2.60.120.10">
    <property type="entry name" value="Jelly Rolls"/>
    <property type="match status" value="1"/>
</dbReference>
<sequence length="246" mass="27439">MANPPSRRTSSSISSPYSTTNYVLPISDNPQFQLQTPQLTNLTRLVNSAKFFLKKPHAFPFLLSIFLLLTWVSLRLQRLQHPKTNFQNLEMPLSGAVKDQDANLMRFPSTSPTFAKDNRGWLIDPVSVALEAGIRGGATICASVHVGEIKPQSLRGNHRHHFCNETFIIWGAKTLFRVENSFVERGYGEVIVGADEVAVAASPRGTAHVLVNLDSSRTTYFIGCQDNVVNYNDSSSDFNVWNDVRN</sequence>
<keyword evidence="1" id="KW-0472">Membrane</keyword>
<name>A0AAV1CXW8_OLDCO</name>
<feature type="transmembrane region" description="Helical" evidence="1">
    <location>
        <begin position="57"/>
        <end position="74"/>
    </location>
</feature>
<dbReference type="InterPro" id="IPR014710">
    <property type="entry name" value="RmlC-like_jellyroll"/>
</dbReference>
<accession>A0AAV1CXW8</accession>
<dbReference type="AlphaFoldDB" id="A0AAV1CXW8"/>
<dbReference type="Proteomes" id="UP001161247">
    <property type="component" value="Chromosome 3"/>
</dbReference>
<reference evidence="2" key="1">
    <citation type="submission" date="2023-03" db="EMBL/GenBank/DDBJ databases">
        <authorList>
            <person name="Julca I."/>
        </authorList>
    </citation>
    <scope>NUCLEOTIDE SEQUENCE</scope>
</reference>
<keyword evidence="3" id="KW-1185">Reference proteome</keyword>
<organism evidence="2 3">
    <name type="scientific">Oldenlandia corymbosa var. corymbosa</name>
    <dbReference type="NCBI Taxonomy" id="529605"/>
    <lineage>
        <taxon>Eukaryota</taxon>
        <taxon>Viridiplantae</taxon>
        <taxon>Streptophyta</taxon>
        <taxon>Embryophyta</taxon>
        <taxon>Tracheophyta</taxon>
        <taxon>Spermatophyta</taxon>
        <taxon>Magnoliopsida</taxon>
        <taxon>eudicotyledons</taxon>
        <taxon>Gunneridae</taxon>
        <taxon>Pentapetalae</taxon>
        <taxon>asterids</taxon>
        <taxon>lamiids</taxon>
        <taxon>Gentianales</taxon>
        <taxon>Rubiaceae</taxon>
        <taxon>Rubioideae</taxon>
        <taxon>Spermacoceae</taxon>
        <taxon>Hedyotis-Oldenlandia complex</taxon>
        <taxon>Oldenlandia</taxon>
    </lineage>
</organism>
<evidence type="ECO:0000313" key="3">
    <source>
        <dbReference type="Proteomes" id="UP001161247"/>
    </source>
</evidence>
<dbReference type="EMBL" id="OX459120">
    <property type="protein sequence ID" value="CAI9099373.1"/>
    <property type="molecule type" value="Genomic_DNA"/>
</dbReference>
<keyword evidence="1" id="KW-0812">Transmembrane</keyword>
<evidence type="ECO:0000256" key="1">
    <source>
        <dbReference type="SAM" id="Phobius"/>
    </source>
</evidence>
<dbReference type="PANTHER" id="PTHR37742:SF1">
    <property type="entry name" value="OS01G0810200 PROTEIN"/>
    <property type="match status" value="1"/>
</dbReference>
<dbReference type="GO" id="GO:0005802">
    <property type="term" value="C:trans-Golgi network"/>
    <property type="evidence" value="ECO:0007669"/>
    <property type="project" value="TreeGrafter"/>
</dbReference>
<dbReference type="SUPFAM" id="SSF51182">
    <property type="entry name" value="RmlC-like cupins"/>
    <property type="match status" value="1"/>
</dbReference>
<dbReference type="InterPro" id="IPR011051">
    <property type="entry name" value="RmlC_Cupin_sf"/>
</dbReference>
<dbReference type="GO" id="GO:0005768">
    <property type="term" value="C:endosome"/>
    <property type="evidence" value="ECO:0007669"/>
    <property type="project" value="TreeGrafter"/>
</dbReference>
<dbReference type="PANTHER" id="PTHR37742">
    <property type="entry name" value="OS01G0810200 PROTEIN"/>
    <property type="match status" value="1"/>
</dbReference>
<proteinExistence type="predicted"/>